<dbReference type="InterPro" id="IPR036921">
    <property type="entry name" value="PurM-like_N_sf"/>
</dbReference>
<organism evidence="3">
    <name type="scientific">uncultured marine bacterium MedDCM-OCT-S04-C72</name>
    <dbReference type="NCBI Taxonomy" id="743060"/>
    <lineage>
        <taxon>Bacteria</taxon>
        <taxon>environmental samples</taxon>
    </lineage>
</organism>
<dbReference type="InterPro" id="IPR011413">
    <property type="entry name" value="UCP036540_AIR"/>
</dbReference>
<dbReference type="GO" id="GO:0009030">
    <property type="term" value="F:thiamine-phosphate kinase activity"/>
    <property type="evidence" value="ECO:0007669"/>
    <property type="project" value="InterPro"/>
</dbReference>
<dbReference type="InterPro" id="IPR024030">
    <property type="entry name" value="AIR_synthase-rel_sll0787"/>
</dbReference>
<dbReference type="PANTHER" id="PTHR30270">
    <property type="entry name" value="THIAMINE-MONOPHOSPHATE KINASE"/>
    <property type="match status" value="1"/>
</dbReference>
<dbReference type="PANTHER" id="PTHR30270:SF0">
    <property type="entry name" value="THIAMINE-MONOPHOSPHATE KINASE"/>
    <property type="match status" value="1"/>
</dbReference>
<dbReference type="EMBL" id="GU943047">
    <property type="protein sequence ID" value="ADD94862.1"/>
    <property type="molecule type" value="Genomic_DNA"/>
</dbReference>
<dbReference type="NCBIfam" id="TIGR04049">
    <property type="entry name" value="AIR_rel_sll0787"/>
    <property type="match status" value="1"/>
</dbReference>
<feature type="domain" description="PurM-like C-terminal" evidence="2">
    <location>
        <begin position="189"/>
        <end position="292"/>
    </location>
</feature>
<dbReference type="InterPro" id="IPR010918">
    <property type="entry name" value="PurM-like_C_dom"/>
</dbReference>
<evidence type="ECO:0000259" key="1">
    <source>
        <dbReference type="Pfam" id="PF00586"/>
    </source>
</evidence>
<feature type="domain" description="PurM-like N-terminal" evidence="1">
    <location>
        <begin position="44"/>
        <end position="149"/>
    </location>
</feature>
<protein>
    <submittedName>
        <fullName evidence="3">Uncharacterized protein</fullName>
    </submittedName>
</protein>
<dbReference type="Gene3D" id="3.90.650.10">
    <property type="entry name" value="PurM-like C-terminal domain"/>
    <property type="match status" value="1"/>
</dbReference>
<dbReference type="InterPro" id="IPR006283">
    <property type="entry name" value="ThiL-like"/>
</dbReference>
<dbReference type="AlphaFoldDB" id="D6PGL1"/>
<evidence type="ECO:0000259" key="2">
    <source>
        <dbReference type="Pfam" id="PF02769"/>
    </source>
</evidence>
<dbReference type="InterPro" id="IPR016188">
    <property type="entry name" value="PurM-like_N"/>
</dbReference>
<dbReference type="Gene3D" id="3.30.1330.10">
    <property type="entry name" value="PurM-like, N-terminal domain"/>
    <property type="match status" value="1"/>
</dbReference>
<proteinExistence type="predicted"/>
<dbReference type="SUPFAM" id="SSF55326">
    <property type="entry name" value="PurM N-terminal domain-like"/>
    <property type="match status" value="1"/>
</dbReference>
<evidence type="ECO:0000313" key="3">
    <source>
        <dbReference type="EMBL" id="ADD94862.1"/>
    </source>
</evidence>
<sequence>MNDVGLVNALRRTSGLLAKRDIRSAAATFCHQPFPQLGLAGMLGDDAAVLPAQTGQLLLACEGMHPGLVEEDPWFAGWSGVLVNLSDIAAMGGRPLALVNSVWSAGAEDISALMEGMRFACDRFGVPMVGGHSNQQSTYQALSVSVLGVAEGPVLSAREARPGDELWMLVNKAGSFYRHYPFWDAATHAPPERLRAQLALLPMLAAEQLVHAAKDISMGGITGTAVMFAEACGHQLVLDLDAVERPEGIHDEAWLTCFPSFGYLLAVNPSRTAALAQLASRDSTLTCCPIGHFALGDCSVFVNHLGDTHQFWDGTDALTGFGCVR</sequence>
<accession>D6PGL1</accession>
<dbReference type="Pfam" id="PF00586">
    <property type="entry name" value="AIRS"/>
    <property type="match status" value="1"/>
</dbReference>
<dbReference type="Pfam" id="PF02769">
    <property type="entry name" value="AIRS_C"/>
    <property type="match status" value="1"/>
</dbReference>
<dbReference type="GO" id="GO:0009228">
    <property type="term" value="P:thiamine biosynthetic process"/>
    <property type="evidence" value="ECO:0007669"/>
    <property type="project" value="InterPro"/>
</dbReference>
<dbReference type="SUPFAM" id="SSF56042">
    <property type="entry name" value="PurM C-terminal domain-like"/>
    <property type="match status" value="1"/>
</dbReference>
<name>D6PGL1_9BACT</name>
<reference evidence="3" key="1">
    <citation type="journal article" date="2010" name="ISME J.">
        <title>Metagenome of the Mediterranean deep chlorophyll maximum studied by direct and fosmid library 454 pyrosequencing.</title>
        <authorList>
            <person name="Ghai R."/>
            <person name="Martin-Cuadrado A.B."/>
            <person name="Molto A.G."/>
            <person name="Heredia I.G."/>
            <person name="Cabrera R."/>
            <person name="Martin J."/>
            <person name="Verdu M."/>
            <person name="Deschamps P."/>
            <person name="Moreira D."/>
            <person name="Lopez-Garcia P."/>
            <person name="Mira A."/>
            <person name="Rodriguez-Valera F."/>
        </authorList>
    </citation>
    <scope>NUCLEOTIDE SEQUENCE</scope>
</reference>
<dbReference type="PIRSF" id="PIRSF036540">
    <property type="entry name" value="UCP036540_AIR"/>
    <property type="match status" value="1"/>
</dbReference>
<dbReference type="InterPro" id="IPR036676">
    <property type="entry name" value="PurM-like_C_sf"/>
</dbReference>
<dbReference type="CDD" id="cd02192">
    <property type="entry name" value="PurM-like3"/>
    <property type="match status" value="1"/>
</dbReference>